<keyword evidence="3" id="KW-0378">Hydrolase</keyword>
<keyword evidence="6" id="KW-1133">Transmembrane helix</keyword>
<organism evidence="8 9">
    <name type="scientific">Humibacter ginsenosidimutans</name>
    <dbReference type="NCBI Taxonomy" id="2599293"/>
    <lineage>
        <taxon>Bacteria</taxon>
        <taxon>Bacillati</taxon>
        <taxon>Actinomycetota</taxon>
        <taxon>Actinomycetes</taxon>
        <taxon>Micrococcales</taxon>
        <taxon>Microbacteriaceae</taxon>
        <taxon>Humibacter</taxon>
    </lineage>
</organism>
<keyword evidence="2" id="KW-0645">Protease</keyword>
<dbReference type="Proteomes" id="UP000320216">
    <property type="component" value="Chromosome"/>
</dbReference>
<evidence type="ECO:0000259" key="7">
    <source>
        <dbReference type="PROSITE" id="PS51935"/>
    </source>
</evidence>
<dbReference type="SUPFAM" id="SSF54001">
    <property type="entry name" value="Cysteine proteinases"/>
    <property type="match status" value="1"/>
</dbReference>
<dbReference type="InterPro" id="IPR038765">
    <property type="entry name" value="Papain-like_cys_pep_sf"/>
</dbReference>
<dbReference type="OrthoDB" id="9815778at2"/>
<dbReference type="GO" id="GO:0008234">
    <property type="term" value="F:cysteine-type peptidase activity"/>
    <property type="evidence" value="ECO:0007669"/>
    <property type="project" value="UniProtKB-KW"/>
</dbReference>
<keyword evidence="4" id="KW-0788">Thiol protease</keyword>
<dbReference type="RefSeq" id="WP_146321730.1">
    <property type="nucleotide sequence ID" value="NZ_CP042305.1"/>
</dbReference>
<keyword evidence="9" id="KW-1185">Reference proteome</keyword>
<feature type="region of interest" description="Disordered" evidence="5">
    <location>
        <begin position="40"/>
        <end position="246"/>
    </location>
</feature>
<feature type="compositionally biased region" description="Basic and acidic residues" evidence="5">
    <location>
        <begin position="168"/>
        <end position="179"/>
    </location>
</feature>
<proteinExistence type="inferred from homology"/>
<evidence type="ECO:0000256" key="3">
    <source>
        <dbReference type="ARBA" id="ARBA00022801"/>
    </source>
</evidence>
<dbReference type="InterPro" id="IPR051202">
    <property type="entry name" value="Peptidase_C40"/>
</dbReference>
<dbReference type="KEGG" id="huw:FPZ11_13845"/>
<dbReference type="PANTHER" id="PTHR47053">
    <property type="entry name" value="MUREIN DD-ENDOPEPTIDASE MEPH-RELATED"/>
    <property type="match status" value="1"/>
</dbReference>
<dbReference type="GO" id="GO:0006508">
    <property type="term" value="P:proteolysis"/>
    <property type="evidence" value="ECO:0007669"/>
    <property type="project" value="UniProtKB-KW"/>
</dbReference>
<reference evidence="8 9" key="1">
    <citation type="submission" date="2019-07" db="EMBL/GenBank/DDBJ databases">
        <title>Full genome sequence of Humibacter sp. WJ7-1.</title>
        <authorList>
            <person name="Im W.-T."/>
        </authorList>
    </citation>
    <scope>NUCLEOTIDE SEQUENCE [LARGE SCALE GENOMIC DNA]</scope>
    <source>
        <strain evidence="8 9">WJ7-1</strain>
    </source>
</reference>
<accession>A0A5B8M603</accession>
<keyword evidence="6" id="KW-0812">Transmembrane</keyword>
<evidence type="ECO:0000313" key="9">
    <source>
        <dbReference type="Proteomes" id="UP000320216"/>
    </source>
</evidence>
<dbReference type="InterPro" id="IPR000064">
    <property type="entry name" value="NLP_P60_dom"/>
</dbReference>
<dbReference type="Gene3D" id="3.90.1720.10">
    <property type="entry name" value="endopeptidase domain like (from Nostoc punctiforme)"/>
    <property type="match status" value="1"/>
</dbReference>
<evidence type="ECO:0000256" key="6">
    <source>
        <dbReference type="SAM" id="Phobius"/>
    </source>
</evidence>
<feature type="compositionally biased region" description="Low complexity" evidence="5">
    <location>
        <begin position="111"/>
        <end position="132"/>
    </location>
</feature>
<sequence>MRRKAETVAPHRAGTAAPSGAAEDDLSAFVGMFSEDAATPVASAHPATAASSLQTAPAQAAPTAPTMTPSTSAPRSRREARERERAALTTDPIRVDELTEAPVFDTDGQHSTVTPGAAAASVAHATASEATTPSAGETPAYPSRRAMREALRTAPEAQSVSTASVPSDRGESLEDRDSAHSAASLGHAEPVRVHETATASGADEARASSEPRERPALRTPSPARGSSRPNDGLSRQARRARRVKASRGPAFVAGSAVLALIPSLMIAAPANAATTTLTPEQLQATIDSNTRVLSQKLAVSGNVATDDVQAENYVASAIAGIVAAESGPDGAQVAVSLADALQYGGAREKIVEKALTYLGDPYELGGSSHDGIDCSGLTMVSYATVGISLAHYVPSQDAVATTISQAEAQPGDLVFFDDDEHVALYLGGGMIIEAPDYGIPVRIVSLSTWSGIGYHFGRILKD</sequence>
<evidence type="ECO:0000313" key="8">
    <source>
        <dbReference type="EMBL" id="QDZ15696.1"/>
    </source>
</evidence>
<dbReference type="PROSITE" id="PS51935">
    <property type="entry name" value="NLPC_P60"/>
    <property type="match status" value="1"/>
</dbReference>
<comment type="similarity">
    <text evidence="1">Belongs to the peptidase C40 family.</text>
</comment>
<feature type="compositionally biased region" description="Basic and acidic residues" evidence="5">
    <location>
        <begin position="203"/>
        <end position="216"/>
    </location>
</feature>
<feature type="compositionally biased region" description="Basic residues" evidence="5">
    <location>
        <begin position="236"/>
        <end position="245"/>
    </location>
</feature>
<dbReference type="EMBL" id="CP042305">
    <property type="protein sequence ID" value="QDZ15696.1"/>
    <property type="molecule type" value="Genomic_DNA"/>
</dbReference>
<feature type="domain" description="NlpC/P60" evidence="7">
    <location>
        <begin position="344"/>
        <end position="461"/>
    </location>
</feature>
<evidence type="ECO:0000256" key="5">
    <source>
        <dbReference type="SAM" id="MobiDB-lite"/>
    </source>
</evidence>
<dbReference type="AlphaFoldDB" id="A0A5B8M603"/>
<dbReference type="PANTHER" id="PTHR47053:SF1">
    <property type="entry name" value="MUREIN DD-ENDOPEPTIDASE MEPH-RELATED"/>
    <property type="match status" value="1"/>
</dbReference>
<feature type="transmembrane region" description="Helical" evidence="6">
    <location>
        <begin position="248"/>
        <end position="268"/>
    </location>
</feature>
<feature type="compositionally biased region" description="Basic and acidic residues" evidence="5">
    <location>
        <begin position="76"/>
        <end position="86"/>
    </location>
</feature>
<dbReference type="Pfam" id="PF00877">
    <property type="entry name" value="NLPC_P60"/>
    <property type="match status" value="1"/>
</dbReference>
<evidence type="ECO:0000256" key="1">
    <source>
        <dbReference type="ARBA" id="ARBA00007074"/>
    </source>
</evidence>
<feature type="compositionally biased region" description="Polar residues" evidence="5">
    <location>
        <begin position="156"/>
        <end position="165"/>
    </location>
</feature>
<evidence type="ECO:0000256" key="2">
    <source>
        <dbReference type="ARBA" id="ARBA00022670"/>
    </source>
</evidence>
<protein>
    <recommendedName>
        <fullName evidence="7">NlpC/P60 domain-containing protein</fullName>
    </recommendedName>
</protein>
<keyword evidence="6" id="KW-0472">Membrane</keyword>
<name>A0A5B8M603_9MICO</name>
<gene>
    <name evidence="8" type="ORF">FPZ11_13845</name>
</gene>
<evidence type="ECO:0000256" key="4">
    <source>
        <dbReference type="ARBA" id="ARBA00022807"/>
    </source>
</evidence>
<feature type="region of interest" description="Disordered" evidence="5">
    <location>
        <begin position="1"/>
        <end position="22"/>
    </location>
</feature>
<feature type="compositionally biased region" description="Low complexity" evidence="5">
    <location>
        <begin position="46"/>
        <end position="74"/>
    </location>
</feature>